<dbReference type="CDD" id="cd01949">
    <property type="entry name" value="GGDEF"/>
    <property type="match status" value="1"/>
</dbReference>
<dbReference type="SMART" id="SM00267">
    <property type="entry name" value="GGDEF"/>
    <property type="match status" value="1"/>
</dbReference>
<dbReference type="Pfam" id="PF00990">
    <property type="entry name" value="GGDEF"/>
    <property type="match status" value="1"/>
</dbReference>
<dbReference type="PROSITE" id="PS50887">
    <property type="entry name" value="GGDEF"/>
    <property type="match status" value="1"/>
</dbReference>
<dbReference type="GO" id="GO:0003824">
    <property type="term" value="F:catalytic activity"/>
    <property type="evidence" value="ECO:0007669"/>
    <property type="project" value="UniProtKB-ARBA"/>
</dbReference>
<dbReference type="PANTHER" id="PTHR44757">
    <property type="entry name" value="DIGUANYLATE CYCLASE DGCP"/>
    <property type="match status" value="1"/>
</dbReference>
<dbReference type="PROSITE" id="PS50883">
    <property type="entry name" value="EAL"/>
    <property type="match status" value="1"/>
</dbReference>
<dbReference type="FunFam" id="3.30.70.270:FF:000001">
    <property type="entry name" value="Diguanylate cyclase domain protein"/>
    <property type="match status" value="1"/>
</dbReference>
<evidence type="ECO:0000256" key="1">
    <source>
        <dbReference type="SAM" id="Phobius"/>
    </source>
</evidence>
<dbReference type="KEGG" id="spph:KFK14_08785"/>
<dbReference type="CDD" id="cd01948">
    <property type="entry name" value="EAL"/>
    <property type="match status" value="1"/>
</dbReference>
<dbReference type="RefSeq" id="WP_212610609.1">
    <property type="nucleotide sequence ID" value="NZ_CP073910.1"/>
</dbReference>
<evidence type="ECO:0000259" key="2">
    <source>
        <dbReference type="PROSITE" id="PS50883"/>
    </source>
</evidence>
<feature type="domain" description="EAL" evidence="2">
    <location>
        <begin position="265"/>
        <end position="515"/>
    </location>
</feature>
<dbReference type="InterPro" id="IPR029787">
    <property type="entry name" value="Nucleotide_cyclase"/>
</dbReference>
<dbReference type="Gene3D" id="3.30.70.270">
    <property type="match status" value="1"/>
</dbReference>
<dbReference type="InterPro" id="IPR043128">
    <property type="entry name" value="Rev_trsase/Diguanyl_cyclase"/>
</dbReference>
<gene>
    <name evidence="4" type="ORF">KFK14_08785</name>
</gene>
<dbReference type="Pfam" id="PF00563">
    <property type="entry name" value="EAL"/>
    <property type="match status" value="1"/>
</dbReference>
<dbReference type="Gene3D" id="3.20.20.450">
    <property type="entry name" value="EAL domain"/>
    <property type="match status" value="1"/>
</dbReference>
<feature type="transmembrane region" description="Helical" evidence="1">
    <location>
        <begin position="12"/>
        <end position="32"/>
    </location>
</feature>
<evidence type="ECO:0000313" key="4">
    <source>
        <dbReference type="EMBL" id="QUT07471.1"/>
    </source>
</evidence>
<organism evidence="4 5">
    <name type="scientific">Sphingobium phenoxybenzoativorans</name>
    <dbReference type="NCBI Taxonomy" id="1592790"/>
    <lineage>
        <taxon>Bacteria</taxon>
        <taxon>Pseudomonadati</taxon>
        <taxon>Pseudomonadota</taxon>
        <taxon>Alphaproteobacteria</taxon>
        <taxon>Sphingomonadales</taxon>
        <taxon>Sphingomonadaceae</taxon>
        <taxon>Sphingobium</taxon>
    </lineage>
</organism>
<proteinExistence type="predicted"/>
<protein>
    <submittedName>
        <fullName evidence="4">EAL domain-containing protein</fullName>
    </submittedName>
</protein>
<keyword evidence="5" id="KW-1185">Reference proteome</keyword>
<dbReference type="NCBIfam" id="TIGR00254">
    <property type="entry name" value="GGDEF"/>
    <property type="match status" value="1"/>
</dbReference>
<keyword evidence="1" id="KW-1133">Transmembrane helix</keyword>
<keyword evidence="1" id="KW-0472">Membrane</keyword>
<keyword evidence="1" id="KW-0812">Transmembrane</keyword>
<dbReference type="InterPro" id="IPR052155">
    <property type="entry name" value="Biofilm_reg_signaling"/>
</dbReference>
<dbReference type="SUPFAM" id="SSF141868">
    <property type="entry name" value="EAL domain-like"/>
    <property type="match status" value="1"/>
</dbReference>
<evidence type="ECO:0000313" key="5">
    <source>
        <dbReference type="Proteomes" id="UP000681425"/>
    </source>
</evidence>
<dbReference type="InterPro" id="IPR001633">
    <property type="entry name" value="EAL_dom"/>
</dbReference>
<evidence type="ECO:0000259" key="3">
    <source>
        <dbReference type="PROSITE" id="PS50887"/>
    </source>
</evidence>
<dbReference type="SUPFAM" id="SSF55073">
    <property type="entry name" value="Nucleotide cyclase"/>
    <property type="match status" value="1"/>
</dbReference>
<dbReference type="Proteomes" id="UP000681425">
    <property type="component" value="Chromosome"/>
</dbReference>
<dbReference type="InterPro" id="IPR000160">
    <property type="entry name" value="GGDEF_dom"/>
</dbReference>
<feature type="transmembrane region" description="Helical" evidence="1">
    <location>
        <begin position="52"/>
        <end position="71"/>
    </location>
</feature>
<name>A0A975K9U5_9SPHN</name>
<reference evidence="4" key="1">
    <citation type="submission" date="2021-04" db="EMBL/GenBank/DDBJ databases">
        <title>Isolation of p-tert-butylphenol degrading bacteria Sphingobium phenoxybenzoativorans Tas13 from active sludge.</title>
        <authorList>
            <person name="Li Y."/>
        </authorList>
    </citation>
    <scope>NUCLEOTIDE SEQUENCE</scope>
    <source>
        <strain evidence="4">Tas13</strain>
    </source>
</reference>
<dbReference type="InterPro" id="IPR035919">
    <property type="entry name" value="EAL_sf"/>
</dbReference>
<sequence length="540" mass="58522">MAEKRPYLTAHNDVLTGGIVLAATILFVSTGGSAISDVIKSLAGMGAGVEQLLTTALLLNVALILFGYRRYRDLKIEVRHRAAAEERAQQLAGTDPLTGFYNRRKFEEEGAALIARMQIKGKAVALMMLDLDHFKTVNDIHGHAAGDTMLKAVAERITAHVPPETISARLGGDEFACACAFEPGEPGEMESVADALVNAIKEPVTHQNGELSVSTSLGIARSDRDGDTMDTLLRRADIAMYAAKNAGRNRHFWFSGTMEDELFRRNAVEAGMRQGIAAGEFVPYYEQQVDLNTGKLLGFEMLARWESPALGLVAPDDFIPIAEETGMIGSLSFAVMRRAFTDARDWDPSLTLSVNISPSQLRDPWLSQKLLKLLTETGFPPSRLEIEITETSLYDNLGLAQTIIASLKNQGIRVALDDFGTGYSSLAHLRALPFDRIKIDRSFVTSMMGNAESAAIVQAITRLGDSLGLPVTAEGIESKDIEQRLLSLGLAKGQGWHFGKPMTVEAARSLLAAHKMLAAEEEALPLPDEADTAKTAAPGR</sequence>
<feature type="domain" description="GGDEF" evidence="3">
    <location>
        <begin position="122"/>
        <end position="256"/>
    </location>
</feature>
<dbReference type="AlphaFoldDB" id="A0A975K9U5"/>
<dbReference type="PANTHER" id="PTHR44757:SF2">
    <property type="entry name" value="BIOFILM ARCHITECTURE MAINTENANCE PROTEIN MBAA"/>
    <property type="match status" value="1"/>
</dbReference>
<accession>A0A975K9U5</accession>
<dbReference type="EMBL" id="CP073910">
    <property type="protein sequence ID" value="QUT07471.1"/>
    <property type="molecule type" value="Genomic_DNA"/>
</dbReference>
<dbReference type="SMART" id="SM00052">
    <property type="entry name" value="EAL"/>
    <property type="match status" value="1"/>
</dbReference>